<dbReference type="Proteomes" id="UP000250028">
    <property type="component" value="Unassembled WGS sequence"/>
</dbReference>
<dbReference type="AlphaFoldDB" id="A0A2Y8ZS09"/>
<protein>
    <submittedName>
        <fullName evidence="2">Uncharacterized protein</fullName>
    </submittedName>
</protein>
<organism evidence="2 3">
    <name type="scientific">Branchiibius hedensis</name>
    <dbReference type="NCBI Taxonomy" id="672460"/>
    <lineage>
        <taxon>Bacteria</taxon>
        <taxon>Bacillati</taxon>
        <taxon>Actinomycetota</taxon>
        <taxon>Actinomycetes</taxon>
        <taxon>Micrococcales</taxon>
        <taxon>Dermacoccaceae</taxon>
        <taxon>Branchiibius</taxon>
    </lineage>
</organism>
<gene>
    <name evidence="2" type="ORF">SAMN04489750_2039</name>
</gene>
<sequence length="60" mass="6474">MIHRHEVKPAISVAVPAKRVRDGLDTRVDFASGFNGRHEDGYLTPNLTSDTGGKVGLEGK</sequence>
<accession>A0A2Y8ZS09</accession>
<dbReference type="EMBL" id="UESZ01000001">
    <property type="protein sequence ID" value="SSA34714.1"/>
    <property type="molecule type" value="Genomic_DNA"/>
</dbReference>
<reference evidence="3" key="1">
    <citation type="submission" date="2016-10" db="EMBL/GenBank/DDBJ databases">
        <authorList>
            <person name="Varghese N."/>
            <person name="Submissions S."/>
        </authorList>
    </citation>
    <scope>NUCLEOTIDE SEQUENCE [LARGE SCALE GENOMIC DNA]</scope>
    <source>
        <strain evidence="3">DSM 22951</strain>
    </source>
</reference>
<evidence type="ECO:0000313" key="2">
    <source>
        <dbReference type="EMBL" id="SSA34714.1"/>
    </source>
</evidence>
<evidence type="ECO:0000256" key="1">
    <source>
        <dbReference type="SAM" id="MobiDB-lite"/>
    </source>
</evidence>
<feature type="region of interest" description="Disordered" evidence="1">
    <location>
        <begin position="41"/>
        <end position="60"/>
    </location>
</feature>
<evidence type="ECO:0000313" key="3">
    <source>
        <dbReference type="Proteomes" id="UP000250028"/>
    </source>
</evidence>
<keyword evidence="3" id="KW-1185">Reference proteome</keyword>
<name>A0A2Y8ZS09_9MICO</name>
<proteinExistence type="predicted"/>